<keyword evidence="4 6" id="KW-0505">Motor protein</keyword>
<keyword evidence="3 6" id="KW-0518">Myosin</keyword>
<comment type="similarity">
    <text evidence="6">Belongs to the TRAFAC class myosin-kinesin ATPase superfamily. Myosin family.</text>
</comment>
<dbReference type="STRING" id="7574.A0A1S3J5D2"/>
<reference evidence="10" key="1">
    <citation type="submission" date="2025-08" db="UniProtKB">
        <authorList>
            <consortium name="RefSeq"/>
        </authorList>
    </citation>
    <scope>IDENTIFICATION</scope>
    <source>
        <tissue evidence="10">Gonads</tissue>
    </source>
</reference>
<dbReference type="GO" id="GO:0003774">
    <property type="term" value="F:cytoskeletal motor activity"/>
    <property type="evidence" value="ECO:0007669"/>
    <property type="project" value="UniProtKB-UniRule"/>
</dbReference>
<dbReference type="InterPro" id="IPR002110">
    <property type="entry name" value="Ankyrin_rpt"/>
</dbReference>
<dbReference type="Pfam" id="PF00063">
    <property type="entry name" value="Myosin_head"/>
    <property type="match status" value="1"/>
</dbReference>
<dbReference type="Gene3D" id="1.20.120.720">
    <property type="entry name" value="Myosin VI head, motor domain, U50 subdomain"/>
    <property type="match status" value="1"/>
</dbReference>
<evidence type="ECO:0000256" key="2">
    <source>
        <dbReference type="ARBA" id="ARBA00022840"/>
    </source>
</evidence>
<dbReference type="SMART" id="SM00242">
    <property type="entry name" value="MYSc"/>
    <property type="match status" value="1"/>
</dbReference>
<proteinExistence type="inferred from homology"/>
<dbReference type="PROSITE" id="PS51456">
    <property type="entry name" value="MYOSIN_MOTOR"/>
    <property type="match status" value="1"/>
</dbReference>
<evidence type="ECO:0000256" key="7">
    <source>
        <dbReference type="SAM" id="MobiDB-lite"/>
    </source>
</evidence>
<organism evidence="9 10">
    <name type="scientific">Lingula anatina</name>
    <name type="common">Brachiopod</name>
    <name type="synonym">Lingula unguis</name>
    <dbReference type="NCBI Taxonomy" id="7574"/>
    <lineage>
        <taxon>Eukaryota</taxon>
        <taxon>Metazoa</taxon>
        <taxon>Spiralia</taxon>
        <taxon>Lophotrochozoa</taxon>
        <taxon>Brachiopoda</taxon>
        <taxon>Linguliformea</taxon>
        <taxon>Lingulata</taxon>
        <taxon>Lingulida</taxon>
        <taxon>Linguloidea</taxon>
        <taxon>Lingulidae</taxon>
        <taxon>Lingula</taxon>
    </lineage>
</organism>
<dbReference type="Gene3D" id="3.40.850.10">
    <property type="entry name" value="Kinesin motor domain"/>
    <property type="match status" value="1"/>
</dbReference>
<feature type="binding site" evidence="6">
    <location>
        <begin position="504"/>
        <end position="511"/>
    </location>
    <ligand>
        <name>ATP</name>
        <dbReference type="ChEBI" id="CHEBI:30616"/>
    </ligand>
</feature>
<dbReference type="GO" id="GO:0003779">
    <property type="term" value="F:actin binding"/>
    <property type="evidence" value="ECO:0007669"/>
    <property type="project" value="UniProtKB-KW"/>
</dbReference>
<dbReference type="GeneID" id="106170228"/>
<dbReference type="RefSeq" id="XP_013405471.1">
    <property type="nucleotide sequence ID" value="XM_013550017.1"/>
</dbReference>
<evidence type="ECO:0000256" key="3">
    <source>
        <dbReference type="ARBA" id="ARBA00023123"/>
    </source>
</evidence>
<accession>A0A1S3J5D2</accession>
<dbReference type="PANTHER" id="PTHR47335">
    <property type="entry name" value="UNCONVENTIONAL MYOSIN-XVI"/>
    <property type="match status" value="1"/>
</dbReference>
<sequence length="848" mass="95077">MEIDQALLDSLPLPQRLKLCKQLRHEQVRRYNERQKEEAQRGGGVQRKRKENKKGTQVNFHGSARLWDATARFDDREVMELLQDGFPPNLTNAKGGTLLHQCAQDDNVSVAEVLIARGASVNARDVDLWTPLHIAAACDNPDMVQLLLQNGADAAVLDIDGNFPSDHAPEGSEVALMLARHLDRLGIDSNKLKQIRLQAPRRMASDVKELLAQGQGQVGLASNDGVTLLHIASANGYREVVKLLLDSTVDVNAQDSDGWTALHVAAKYCQIKIIGMLLKKKANPHLVNNDNQKPSDIGGTEKIVDMLKRAEQDSGSKMEVEIQIGGEDADSEITFLRVNSRTMTPRHVPLSKQEELQEGQRRVAKSPAPGQDEDEDEEEDVYENLNLARIQEELIDEKVRLPPVSSTDDLASLPEVTERSILTHLQDRYRGNQIYTYVGDILIALNPFKELPYFTRWVSKQYHKGSDQTPHDQTPLSPHVFAVADRAYKALLRENASQCCIISGESGAGKTETCKFLIQHLLNVAESDERDLNYKIQQVNPLLESFGNAQTVMNDNSSRFGKFLELKFSYDGIVQGAKITEYLLEKSRVVSQGVKERNFHIFYLVFAGLSPDEYRKYGLESPHKHRYLRGVDTDLDRCISQETAERFAQLRECFKYIGFTKADVDHLFFTLSAVLHLGDIQFEPVGNNEAAKISNPDTLRKVAALLQVPAGDLSSALVSEITITRGEQIKRERNLTQAGDCRDALAKALYGRLFSWIVNGVNQLIQPPEEVGFSPVQIGILDIFGFENFPRNSFEQICINLANEQLHQYFNEYIFEREQQDCAAEGIAMTDIAFISNKPTVDLFLAVS</sequence>
<keyword evidence="5" id="KW-0040">ANK repeat</keyword>
<evidence type="ECO:0000313" key="10">
    <source>
        <dbReference type="RefSeq" id="XP_013405471.1"/>
    </source>
</evidence>
<gene>
    <name evidence="10" type="primary">LOC106170228</name>
</gene>
<dbReference type="PROSITE" id="PS50297">
    <property type="entry name" value="ANK_REP_REGION"/>
    <property type="match status" value="4"/>
</dbReference>
<evidence type="ECO:0000256" key="6">
    <source>
        <dbReference type="PROSITE-ProRule" id="PRU00782"/>
    </source>
</evidence>
<evidence type="ECO:0000256" key="1">
    <source>
        <dbReference type="ARBA" id="ARBA00022741"/>
    </source>
</evidence>
<keyword evidence="2 6" id="KW-0067">ATP-binding</keyword>
<feature type="repeat" description="ANK" evidence="5">
    <location>
        <begin position="257"/>
        <end position="289"/>
    </location>
</feature>
<dbReference type="SUPFAM" id="SSF52540">
    <property type="entry name" value="P-loop containing nucleoside triphosphate hydrolases"/>
    <property type="match status" value="1"/>
</dbReference>
<keyword evidence="6" id="KW-0009">Actin-binding</keyword>
<keyword evidence="9" id="KW-1185">Reference proteome</keyword>
<comment type="caution">
    <text evidence="6">Lacks conserved residue(s) required for the propagation of feature annotation.</text>
</comment>
<evidence type="ECO:0000256" key="5">
    <source>
        <dbReference type="PROSITE-ProRule" id="PRU00023"/>
    </source>
</evidence>
<feature type="region of interest" description="Disordered" evidence="7">
    <location>
        <begin position="344"/>
        <end position="378"/>
    </location>
</feature>
<dbReference type="OrthoDB" id="6108017at2759"/>
<dbReference type="Gene3D" id="1.25.40.20">
    <property type="entry name" value="Ankyrin repeat-containing domain"/>
    <property type="match status" value="2"/>
</dbReference>
<dbReference type="PROSITE" id="PS50088">
    <property type="entry name" value="ANK_REPEAT"/>
    <property type="match status" value="4"/>
</dbReference>
<evidence type="ECO:0000259" key="8">
    <source>
        <dbReference type="PROSITE" id="PS51456"/>
    </source>
</evidence>
<dbReference type="InterPro" id="IPR001609">
    <property type="entry name" value="Myosin_head_motor_dom-like"/>
</dbReference>
<dbReference type="CDD" id="cd00124">
    <property type="entry name" value="MYSc"/>
    <property type="match status" value="1"/>
</dbReference>
<dbReference type="InterPro" id="IPR036770">
    <property type="entry name" value="Ankyrin_rpt-contain_sf"/>
</dbReference>
<dbReference type="GO" id="GO:0016459">
    <property type="term" value="C:myosin complex"/>
    <property type="evidence" value="ECO:0007669"/>
    <property type="project" value="UniProtKB-KW"/>
</dbReference>
<dbReference type="Gene3D" id="1.20.58.530">
    <property type="match status" value="1"/>
</dbReference>
<feature type="compositionally biased region" description="Basic and acidic residues" evidence="7">
    <location>
        <begin position="352"/>
        <end position="361"/>
    </location>
</feature>
<dbReference type="Pfam" id="PF12796">
    <property type="entry name" value="Ank_2"/>
    <property type="match status" value="2"/>
</dbReference>
<feature type="domain" description="Myosin motor" evidence="8">
    <location>
        <begin position="405"/>
        <end position="848"/>
    </location>
</feature>
<feature type="repeat" description="ANK" evidence="5">
    <location>
        <begin position="127"/>
        <end position="159"/>
    </location>
</feature>
<dbReference type="SMART" id="SM00248">
    <property type="entry name" value="ANK"/>
    <property type="match status" value="5"/>
</dbReference>
<dbReference type="AlphaFoldDB" id="A0A1S3J5D2"/>
<feature type="region of interest" description="Disordered" evidence="7">
    <location>
        <begin position="31"/>
        <end position="57"/>
    </location>
</feature>
<dbReference type="PRINTS" id="PR00193">
    <property type="entry name" value="MYOSINHEAVY"/>
</dbReference>
<dbReference type="PANTHER" id="PTHR47335:SF1">
    <property type="entry name" value="UNCONVENTIONAL MYOSIN-XVI"/>
    <property type="match status" value="1"/>
</dbReference>
<evidence type="ECO:0000256" key="4">
    <source>
        <dbReference type="ARBA" id="ARBA00023175"/>
    </source>
</evidence>
<dbReference type="SUPFAM" id="SSF48403">
    <property type="entry name" value="Ankyrin repeat"/>
    <property type="match status" value="1"/>
</dbReference>
<evidence type="ECO:0000313" key="9">
    <source>
        <dbReference type="Proteomes" id="UP000085678"/>
    </source>
</evidence>
<name>A0A1S3J5D2_LINAN</name>
<dbReference type="GO" id="GO:0005524">
    <property type="term" value="F:ATP binding"/>
    <property type="evidence" value="ECO:0007669"/>
    <property type="project" value="UniProtKB-UniRule"/>
</dbReference>
<feature type="compositionally biased region" description="Basic and acidic residues" evidence="7">
    <location>
        <begin position="31"/>
        <end position="40"/>
    </location>
</feature>
<dbReference type="InterPro" id="IPR036961">
    <property type="entry name" value="Kinesin_motor_dom_sf"/>
</dbReference>
<dbReference type="InParanoid" id="A0A1S3J5D2"/>
<dbReference type="InterPro" id="IPR052838">
    <property type="entry name" value="Myosin-XVI"/>
</dbReference>
<protein>
    <submittedName>
        <fullName evidence="10">Unconventional myosin-XVI</fullName>
    </submittedName>
</protein>
<dbReference type="KEGG" id="lak:106170228"/>
<feature type="repeat" description="ANK" evidence="5">
    <location>
        <begin position="224"/>
        <end position="256"/>
    </location>
</feature>
<keyword evidence="1 6" id="KW-0547">Nucleotide-binding</keyword>
<feature type="repeat" description="ANK" evidence="5">
    <location>
        <begin position="94"/>
        <end position="126"/>
    </location>
</feature>
<dbReference type="Gene3D" id="1.10.10.820">
    <property type="match status" value="1"/>
</dbReference>
<dbReference type="InterPro" id="IPR027417">
    <property type="entry name" value="P-loop_NTPase"/>
</dbReference>
<dbReference type="Proteomes" id="UP000085678">
    <property type="component" value="Unplaced"/>
</dbReference>